<evidence type="ECO:0000256" key="1">
    <source>
        <dbReference type="ARBA" id="ARBA00008535"/>
    </source>
</evidence>
<dbReference type="PANTHER" id="PTHR10903:SF122">
    <property type="entry name" value="IMMUNE-ASSOCIATED NUCLEOTIDE-BINDING PROTEIN 11-RELATED"/>
    <property type="match status" value="1"/>
</dbReference>
<evidence type="ECO:0000256" key="2">
    <source>
        <dbReference type="ARBA" id="ARBA00022741"/>
    </source>
</evidence>
<evidence type="ECO:0000256" key="3">
    <source>
        <dbReference type="ARBA" id="ARBA00023134"/>
    </source>
</evidence>
<dbReference type="SUPFAM" id="SSF52540">
    <property type="entry name" value="P-loop containing nucleoside triphosphate hydrolases"/>
    <property type="match status" value="1"/>
</dbReference>
<feature type="coiled-coil region" evidence="4">
    <location>
        <begin position="247"/>
        <end position="299"/>
    </location>
</feature>
<evidence type="ECO:0000256" key="5">
    <source>
        <dbReference type="SAM" id="MobiDB-lite"/>
    </source>
</evidence>
<evidence type="ECO:0000313" key="8">
    <source>
        <dbReference type="Proteomes" id="UP000489600"/>
    </source>
</evidence>
<keyword evidence="3" id="KW-0342">GTP-binding</keyword>
<evidence type="ECO:0000313" key="7">
    <source>
        <dbReference type="EMBL" id="VVB08671.1"/>
    </source>
</evidence>
<dbReference type="Pfam" id="PF04548">
    <property type="entry name" value="AIG1"/>
    <property type="match status" value="2"/>
</dbReference>
<protein>
    <recommendedName>
        <fullName evidence="6">AIG1-type G domain-containing protein</fullName>
    </recommendedName>
</protein>
<organism evidence="7 8">
    <name type="scientific">Arabis nemorensis</name>
    <dbReference type="NCBI Taxonomy" id="586526"/>
    <lineage>
        <taxon>Eukaryota</taxon>
        <taxon>Viridiplantae</taxon>
        <taxon>Streptophyta</taxon>
        <taxon>Embryophyta</taxon>
        <taxon>Tracheophyta</taxon>
        <taxon>Spermatophyta</taxon>
        <taxon>Magnoliopsida</taxon>
        <taxon>eudicotyledons</taxon>
        <taxon>Gunneridae</taxon>
        <taxon>Pentapetalae</taxon>
        <taxon>rosids</taxon>
        <taxon>malvids</taxon>
        <taxon>Brassicales</taxon>
        <taxon>Brassicaceae</taxon>
        <taxon>Arabideae</taxon>
        <taxon>Arabis</taxon>
    </lineage>
</organism>
<dbReference type="InterPro" id="IPR027417">
    <property type="entry name" value="P-loop_NTPase"/>
</dbReference>
<evidence type="ECO:0000256" key="4">
    <source>
        <dbReference type="SAM" id="Coils"/>
    </source>
</evidence>
<dbReference type="Proteomes" id="UP000489600">
    <property type="component" value="Unassembled WGS sequence"/>
</dbReference>
<feature type="domain" description="AIG1-type G" evidence="6">
    <location>
        <begin position="342"/>
        <end position="547"/>
    </location>
</feature>
<dbReference type="FunFam" id="3.40.50.300:FF:000840">
    <property type="entry name" value="Immune-associated nucleotide-binding protein 9"/>
    <property type="match status" value="1"/>
</dbReference>
<dbReference type="InterPro" id="IPR006703">
    <property type="entry name" value="G_AIG1"/>
</dbReference>
<accession>A0A565C4T8</accession>
<proteinExistence type="inferred from homology"/>
<dbReference type="InterPro" id="IPR045058">
    <property type="entry name" value="GIMA/IAN/Toc"/>
</dbReference>
<dbReference type="PROSITE" id="PS51720">
    <property type="entry name" value="G_AIG1"/>
    <property type="match status" value="1"/>
</dbReference>
<dbReference type="Gene3D" id="3.40.50.300">
    <property type="entry name" value="P-loop containing nucleotide triphosphate hydrolases"/>
    <property type="match status" value="2"/>
</dbReference>
<comment type="similarity">
    <text evidence="1">Belongs to the TRAFAC class TrmE-Era-EngA-EngB-Septin-like GTPase superfamily. AIG1/Toc34/Toc159-like paraseptin GTPase family. IAN subfamily.</text>
</comment>
<feature type="coiled-coil region" evidence="4">
    <location>
        <begin position="580"/>
        <end position="654"/>
    </location>
</feature>
<keyword evidence="4" id="KW-0175">Coiled coil</keyword>
<evidence type="ECO:0000259" key="6">
    <source>
        <dbReference type="PROSITE" id="PS51720"/>
    </source>
</evidence>
<gene>
    <name evidence="7" type="ORF">ANE_LOCUS19115</name>
</gene>
<sequence length="662" mass="74502">MGGGLAADDFATDPKTCKNPSPSREMGKVQPGIASLEERPSRQKEAQQLLPKNVSYKMLSDETDRSSVLLILLINNIVIRSAGLFSLFPSNESIIQEILKCSSLAKEGIDTVLLVFSLRNRLTEEEKSVLKILLGSDIMDYMIVVFTNEDTLVDHNEGLFGGLSSFQGHCYTVITYYLHVVNASEANFLHLSVDLFLVLGNSHGGKPENKAVFEEKQKKIKAMKEKAENSRVYCLRFLVETKLIETASRLEQKLTEEQTARLEAEKRAKELHQESSDEIKRLTKKLERAEKELEKKGGNCGFFQLRDLNTHLSFIAASRFFLQARLETMAFESSDVKVEVGRPERTLVLVGRTGNGKSATGNSILGESKFMSKRRGGSITKQCQLESKILNGVKINVIDTPGLFSTSSTAEFTVREIFRCLSLAKNGIDAVLLVFSVSTRLTDEELSTLHTLKILFGREIVDYMILVFTHGDALDDGDTLDDYLEGSTEFQEIFNECGNRKVVFDNRPSVNKEKREKQVQDLLNLVEQVSEKNNGKSYMGDLSLKLKATEVNYQEKYKEIAAMKDMSSKQEISQSMKQLEKSYKEMVKGLEEKVSNQLKESLSDLKEQLAKAQAARAETTKKLNEIQKLSSDEIRKLREQLNKAERETASLRTELNKKCSVL</sequence>
<dbReference type="AlphaFoldDB" id="A0A565C4T8"/>
<comment type="caution">
    <text evidence="7">The sequence shown here is derived from an EMBL/GenBank/DDBJ whole genome shotgun (WGS) entry which is preliminary data.</text>
</comment>
<dbReference type="CDD" id="cd01852">
    <property type="entry name" value="AIG1"/>
    <property type="match status" value="1"/>
</dbReference>
<reference evidence="7" key="1">
    <citation type="submission" date="2019-07" db="EMBL/GenBank/DDBJ databases">
        <authorList>
            <person name="Dittberner H."/>
        </authorList>
    </citation>
    <scope>NUCLEOTIDE SEQUENCE [LARGE SCALE GENOMIC DNA]</scope>
</reference>
<dbReference type="GO" id="GO:0005525">
    <property type="term" value="F:GTP binding"/>
    <property type="evidence" value="ECO:0007669"/>
    <property type="project" value="UniProtKB-KW"/>
</dbReference>
<name>A0A565C4T8_9BRAS</name>
<keyword evidence="2" id="KW-0547">Nucleotide-binding</keyword>
<dbReference type="EMBL" id="CABITT030000006">
    <property type="protein sequence ID" value="VVB08671.1"/>
    <property type="molecule type" value="Genomic_DNA"/>
</dbReference>
<feature type="region of interest" description="Disordered" evidence="5">
    <location>
        <begin position="1"/>
        <end position="44"/>
    </location>
</feature>
<dbReference type="OrthoDB" id="8954335at2759"/>
<keyword evidence="8" id="KW-1185">Reference proteome</keyword>
<dbReference type="PANTHER" id="PTHR10903">
    <property type="entry name" value="GTPASE, IMAP FAMILY MEMBER-RELATED"/>
    <property type="match status" value="1"/>
</dbReference>